<dbReference type="Pfam" id="PF18962">
    <property type="entry name" value="Por_Secre_tail"/>
    <property type="match status" value="1"/>
</dbReference>
<dbReference type="Gene3D" id="2.60.40.10">
    <property type="entry name" value="Immunoglobulins"/>
    <property type="match status" value="2"/>
</dbReference>
<evidence type="ECO:0000256" key="3">
    <source>
        <dbReference type="ARBA" id="ARBA00022801"/>
    </source>
</evidence>
<accession>A0A923N865</accession>
<name>A0A923N865_9BACT</name>
<keyword evidence="3" id="KW-0378">Hydrolase</keyword>
<dbReference type="InterPro" id="IPR013783">
    <property type="entry name" value="Ig-like_fold"/>
</dbReference>
<feature type="chain" id="PRO_5037802603" evidence="5">
    <location>
        <begin position="21"/>
        <end position="791"/>
    </location>
</feature>
<evidence type="ECO:0000256" key="1">
    <source>
        <dbReference type="ARBA" id="ARBA00006429"/>
    </source>
</evidence>
<dbReference type="GO" id="GO:0004519">
    <property type="term" value="F:endonuclease activity"/>
    <property type="evidence" value="ECO:0007669"/>
    <property type="project" value="UniProtKB-KW"/>
</dbReference>
<organism evidence="7 8">
    <name type="scientific">Pontibacter cellulosilyticus</name>
    <dbReference type="NCBI Taxonomy" id="1720253"/>
    <lineage>
        <taxon>Bacteria</taxon>
        <taxon>Pseudomonadati</taxon>
        <taxon>Bacteroidota</taxon>
        <taxon>Cytophagia</taxon>
        <taxon>Cytophagales</taxon>
        <taxon>Hymenobacteraceae</taxon>
        <taxon>Pontibacter</taxon>
    </lineage>
</organism>
<comment type="similarity">
    <text evidence="1">Belongs to the EndA/NucM nuclease family.</text>
</comment>
<dbReference type="RefSeq" id="WP_187068005.1">
    <property type="nucleotide sequence ID" value="NZ_JACRVF010000004.1"/>
</dbReference>
<keyword evidence="8" id="KW-1185">Reference proteome</keyword>
<evidence type="ECO:0000256" key="2">
    <source>
        <dbReference type="ARBA" id="ARBA00022722"/>
    </source>
</evidence>
<dbReference type="PANTHER" id="PTHR33607">
    <property type="entry name" value="ENDONUCLEASE-1"/>
    <property type="match status" value="1"/>
</dbReference>
<evidence type="ECO:0000256" key="4">
    <source>
        <dbReference type="SAM" id="MobiDB-lite"/>
    </source>
</evidence>
<feature type="region of interest" description="Disordered" evidence="4">
    <location>
        <begin position="219"/>
        <end position="239"/>
    </location>
</feature>
<proteinExistence type="inferred from homology"/>
<evidence type="ECO:0000313" key="7">
    <source>
        <dbReference type="EMBL" id="MBC5993981.1"/>
    </source>
</evidence>
<dbReference type="InterPro" id="IPR026444">
    <property type="entry name" value="Secre_tail"/>
</dbReference>
<feature type="signal peptide" evidence="5">
    <location>
        <begin position="1"/>
        <end position="20"/>
    </location>
</feature>
<dbReference type="InterPro" id="IPR007346">
    <property type="entry name" value="Endonuclease-I"/>
</dbReference>
<protein>
    <submittedName>
        <fullName evidence="7">Endonuclease</fullName>
    </submittedName>
</protein>
<dbReference type="InterPro" id="IPR044925">
    <property type="entry name" value="His-Me_finger_sf"/>
</dbReference>
<evidence type="ECO:0000259" key="6">
    <source>
        <dbReference type="PROSITE" id="PS50853"/>
    </source>
</evidence>
<keyword evidence="5" id="KW-0732">Signal</keyword>
<keyword evidence="2" id="KW-0540">Nuclease</keyword>
<feature type="compositionally biased region" description="Basic and acidic residues" evidence="4">
    <location>
        <begin position="220"/>
        <end position="234"/>
    </location>
</feature>
<reference evidence="7" key="1">
    <citation type="submission" date="2020-08" db="EMBL/GenBank/DDBJ databases">
        <title>Pontibacter sp. SD6 16S ribosomal RNA gene Genome sequencing and assembly.</title>
        <authorList>
            <person name="Kang M."/>
        </authorList>
    </citation>
    <scope>NUCLEOTIDE SEQUENCE</scope>
    <source>
        <strain evidence="7">SD6</strain>
    </source>
</reference>
<dbReference type="Pfam" id="PF04231">
    <property type="entry name" value="Endonuclease_1"/>
    <property type="match status" value="1"/>
</dbReference>
<dbReference type="GO" id="GO:0016787">
    <property type="term" value="F:hydrolase activity"/>
    <property type="evidence" value="ECO:0007669"/>
    <property type="project" value="UniProtKB-KW"/>
</dbReference>
<keyword evidence="7" id="KW-0255">Endonuclease</keyword>
<dbReference type="EMBL" id="JACRVF010000004">
    <property type="protein sequence ID" value="MBC5993981.1"/>
    <property type="molecule type" value="Genomic_DNA"/>
</dbReference>
<gene>
    <name evidence="7" type="ORF">H8S84_14125</name>
</gene>
<feature type="region of interest" description="Disordered" evidence="4">
    <location>
        <begin position="530"/>
        <end position="551"/>
    </location>
</feature>
<dbReference type="AlphaFoldDB" id="A0A923N865"/>
<dbReference type="SMART" id="SM00060">
    <property type="entry name" value="FN3"/>
    <property type="match status" value="2"/>
</dbReference>
<dbReference type="NCBIfam" id="TIGR04183">
    <property type="entry name" value="Por_Secre_tail"/>
    <property type="match status" value="1"/>
</dbReference>
<dbReference type="InterPro" id="IPR003961">
    <property type="entry name" value="FN3_dom"/>
</dbReference>
<dbReference type="PANTHER" id="PTHR33607:SF2">
    <property type="entry name" value="ENDONUCLEASE-1"/>
    <property type="match status" value="1"/>
</dbReference>
<feature type="domain" description="Fibronectin type-III" evidence="6">
    <location>
        <begin position="266"/>
        <end position="378"/>
    </location>
</feature>
<dbReference type="PROSITE" id="PS50853">
    <property type="entry name" value="FN3"/>
    <property type="match status" value="1"/>
</dbReference>
<evidence type="ECO:0000256" key="5">
    <source>
        <dbReference type="SAM" id="SignalP"/>
    </source>
</evidence>
<dbReference type="SUPFAM" id="SSF54060">
    <property type="entry name" value="His-Me finger endonucleases"/>
    <property type="match status" value="1"/>
</dbReference>
<dbReference type="Proteomes" id="UP000603640">
    <property type="component" value="Unassembled WGS sequence"/>
</dbReference>
<evidence type="ECO:0000313" key="8">
    <source>
        <dbReference type="Proteomes" id="UP000603640"/>
    </source>
</evidence>
<comment type="caution">
    <text evidence="7">The sequence shown here is derived from an EMBL/GenBank/DDBJ whole genome shotgun (WGS) entry which is preliminary data.</text>
</comment>
<sequence>MKKFLRIVLALLLFTQYAGAQTAPPTNLSGEELKTWLRTNWYDGKRVVLDYATARGKMYNYIDNYNSTVSCVYSGYQENKPYSETSTSTLMNRINCEHTVPQSWFNEVERMRTDIHHLFPTYDTWNSDRGSDPFAEIPDNQTIKWVRNTTALSTIPTSNIDEYSEDTYTQFEPREDHKGNVARAIFYFYTMHANESFDAGKNVISAAGDINTLYQWHLQDPADDRERERNRRTEQVQGNRNPYIDYPELVAKAWNLTPVNCSPATQVTNLTAPQKLTTSITLNWTNGSGNRRLVVVREGAAVNFTPSGTYSGVNADYTLATDQGNGQRVVYYNNGSSVTITGLTANTTYYVQVFESCSTDQTYNATSAPTITATTADYTCSGAPTVASAVSSSNITQRGFTLNWTNGTGDGRIVVLRKDAAVTFEPVNGINYIGANADYTLANTLADGSKLVYKGGGSNVTVTGLEAGATYYAQVFESCSNGYMYTAAGSPTLAITTTAAPTPINNGNLITIQNFNGVATDGWAVTSGFSSSATNTGTPDGQRVRSGSSHQVSATTSTLEFAAVDITGKENVFVELFNSSVSVTTGNGVEASDYLEVYVALNGNSFSATPDIKITGDQTDNNVRYGMNGTAAIITNAGTPITKTFIKADGEAGTLTDDKAPSKLQVSIPAGATSVKLKVVVKTSGSNEVWNLDDVGLYAASATAIAEPAAKVGVVVYPNPSRGTVILSTQQPLKQVQVALVNTLGQTVYYQSFGSIVGQQALDVSHLPAGMYLVHIKTANMQAVQRLVVSK</sequence>